<feature type="chain" id="PRO_5044306029" description="DUF11 domain-containing protein" evidence="2">
    <location>
        <begin position="33"/>
        <end position="359"/>
    </location>
</feature>
<dbReference type="EMBL" id="AP035888">
    <property type="protein sequence ID" value="BFP68405.1"/>
    <property type="molecule type" value="Genomic_DNA"/>
</dbReference>
<accession>A0AB33L0K1</accession>
<organism evidence="3">
    <name type="scientific">Tenacibaculum sp. Pbs-1</name>
    <dbReference type="NCBI Taxonomy" id="3238748"/>
    <lineage>
        <taxon>Bacteria</taxon>
        <taxon>Pseudomonadati</taxon>
        <taxon>Bacteroidota</taxon>
        <taxon>Flavobacteriia</taxon>
        <taxon>Flavobacteriales</taxon>
        <taxon>Flavobacteriaceae</taxon>
        <taxon>Tenacibaculum</taxon>
    </lineage>
</organism>
<feature type="coiled-coil region" evidence="1">
    <location>
        <begin position="226"/>
        <end position="256"/>
    </location>
</feature>
<gene>
    <name evidence="3" type="ORF">Pbs1_17480</name>
</gene>
<evidence type="ECO:0000313" key="3">
    <source>
        <dbReference type="EMBL" id="BFP68405.1"/>
    </source>
</evidence>
<evidence type="ECO:0008006" key="4">
    <source>
        <dbReference type="Google" id="ProtNLM"/>
    </source>
</evidence>
<reference evidence="3" key="1">
    <citation type="submission" date="2024-08" db="EMBL/GenBank/DDBJ databases">
        <title>Whole genome sequence of Tenacibaculum sp. strain pbs-1 associated with black-spot shell disease in Akoya pearl oysters.</title>
        <authorList>
            <person name="Sakatoku A."/>
            <person name="Suzuki T."/>
            <person name="Hatano K."/>
            <person name="Seki M."/>
            <person name="Tanaka D."/>
            <person name="Nakamura S."/>
            <person name="Suzuki N."/>
            <person name="Isshiki T."/>
        </authorList>
    </citation>
    <scope>NUCLEOTIDE SEQUENCE</scope>
    <source>
        <strain evidence="3">Pbs-1</strain>
    </source>
</reference>
<sequence>MFKKLKFIKMKTIKLISILALVTLTIFTSCQSEENEQVGTNPNANAPTSETAKKYKRTGMNDGSEDDFLDGNSCAELLFPITATINGKEVTIINELDYSLVLEIMDEFNDDDDTVVFNFPITVKLNNYTEVTITSQTELEELNRKCDEASDEMEDAISCAKIEYPISMLTYDVNLEQTGTVVIESEKQLYNFVDSLDSSELFSVKYPITITLNNGSSVKVNSDSEFEDAIEECTSYEEEEEAAEVAADELETIISKAKFKVESFIQAGVEKADEYAAYTIEFTNEGKLIARNIVNTTLENIEGEYDVESDTRVLLEVEFEAGTVVSALGNEWVVTTYTSTLLTLQSTTDTSITLTFKKI</sequence>
<dbReference type="PROSITE" id="PS51257">
    <property type="entry name" value="PROKAR_LIPOPROTEIN"/>
    <property type="match status" value="1"/>
</dbReference>
<evidence type="ECO:0000256" key="1">
    <source>
        <dbReference type="SAM" id="Coils"/>
    </source>
</evidence>
<name>A0AB33L0K1_9FLAO</name>
<protein>
    <recommendedName>
        <fullName evidence="4">DUF11 domain-containing protein</fullName>
    </recommendedName>
</protein>
<keyword evidence="1" id="KW-0175">Coiled coil</keyword>
<feature type="signal peptide" evidence="2">
    <location>
        <begin position="1"/>
        <end position="32"/>
    </location>
</feature>
<dbReference type="AlphaFoldDB" id="A0AB33L0K1"/>
<keyword evidence="2" id="KW-0732">Signal</keyword>
<feature type="coiled-coil region" evidence="1">
    <location>
        <begin position="132"/>
        <end position="159"/>
    </location>
</feature>
<evidence type="ECO:0000256" key="2">
    <source>
        <dbReference type="SAM" id="SignalP"/>
    </source>
</evidence>
<proteinExistence type="predicted"/>